<evidence type="ECO:0000313" key="3">
    <source>
        <dbReference type="Proteomes" id="UP001596050"/>
    </source>
</evidence>
<comment type="caution">
    <text evidence="2">The sequence shown here is derived from an EMBL/GenBank/DDBJ whole genome shotgun (WGS) entry which is preliminary data.</text>
</comment>
<keyword evidence="1" id="KW-1133">Transmembrane helix</keyword>
<evidence type="ECO:0000256" key="1">
    <source>
        <dbReference type="SAM" id="Phobius"/>
    </source>
</evidence>
<name>A0ABW0L8B2_9BURK</name>
<sequence length="118" mass="12647">MELLKELPRPERFFRKLTRGTLPLLVWAAHFAACYVLVAFQCSPAGFAPGNPHRLPLAVMTLVALAACAALAWRARGTLAGGDEHTALLDWAAAGTAVLAFIGIAWTSVPLWFVESCG</sequence>
<dbReference type="Proteomes" id="UP001596050">
    <property type="component" value="Unassembled WGS sequence"/>
</dbReference>
<organism evidence="2 3">
    <name type="scientific">Massilia niabensis</name>
    <dbReference type="NCBI Taxonomy" id="544910"/>
    <lineage>
        <taxon>Bacteria</taxon>
        <taxon>Pseudomonadati</taxon>
        <taxon>Pseudomonadota</taxon>
        <taxon>Betaproteobacteria</taxon>
        <taxon>Burkholderiales</taxon>
        <taxon>Oxalobacteraceae</taxon>
        <taxon>Telluria group</taxon>
        <taxon>Massilia</taxon>
    </lineage>
</organism>
<proteinExistence type="predicted"/>
<keyword evidence="1" id="KW-0472">Membrane</keyword>
<evidence type="ECO:0000313" key="2">
    <source>
        <dbReference type="EMBL" id="MFC5461117.1"/>
    </source>
</evidence>
<gene>
    <name evidence="2" type="ORF">ACFPN5_15000</name>
</gene>
<dbReference type="RefSeq" id="WP_379784558.1">
    <property type="nucleotide sequence ID" value="NZ_JBHSMU010000015.1"/>
</dbReference>
<keyword evidence="1" id="KW-0812">Transmembrane</keyword>
<dbReference type="EMBL" id="JBHSMU010000015">
    <property type="protein sequence ID" value="MFC5461117.1"/>
    <property type="molecule type" value="Genomic_DNA"/>
</dbReference>
<keyword evidence="3" id="KW-1185">Reference proteome</keyword>
<feature type="transmembrane region" description="Helical" evidence="1">
    <location>
        <begin position="55"/>
        <end position="75"/>
    </location>
</feature>
<accession>A0ABW0L8B2</accession>
<feature type="transmembrane region" description="Helical" evidence="1">
    <location>
        <begin position="87"/>
        <end position="106"/>
    </location>
</feature>
<protein>
    <submittedName>
        <fullName evidence="2">Uncharacterized protein</fullName>
    </submittedName>
</protein>
<reference evidence="3" key="1">
    <citation type="journal article" date="2019" name="Int. J. Syst. Evol. Microbiol.">
        <title>The Global Catalogue of Microorganisms (GCM) 10K type strain sequencing project: providing services to taxonomists for standard genome sequencing and annotation.</title>
        <authorList>
            <consortium name="The Broad Institute Genomics Platform"/>
            <consortium name="The Broad Institute Genome Sequencing Center for Infectious Disease"/>
            <person name="Wu L."/>
            <person name="Ma J."/>
        </authorList>
    </citation>
    <scope>NUCLEOTIDE SEQUENCE [LARGE SCALE GENOMIC DNA]</scope>
    <source>
        <strain evidence="3">KACC 12649</strain>
    </source>
</reference>
<feature type="transmembrane region" description="Helical" evidence="1">
    <location>
        <begin position="21"/>
        <end position="40"/>
    </location>
</feature>